<feature type="region of interest" description="Disordered" evidence="1">
    <location>
        <begin position="62"/>
        <end position="100"/>
    </location>
</feature>
<accession>A0A1Z5R4Y0</accession>
<protein>
    <submittedName>
        <fullName evidence="2">Uncharacterized protein</fullName>
    </submittedName>
</protein>
<gene>
    <name evidence="2" type="ORF">SORBI_3008G045232</name>
</gene>
<dbReference type="Proteomes" id="UP000000768">
    <property type="component" value="Chromosome 8"/>
</dbReference>
<dbReference type="AlphaFoldDB" id="A0A1Z5R4Y0"/>
<dbReference type="InParanoid" id="A0A1Z5R4Y0"/>
<dbReference type="EMBL" id="CM000767">
    <property type="protein sequence ID" value="OQU78770.1"/>
    <property type="molecule type" value="Genomic_DNA"/>
</dbReference>
<sequence length="198" mass="19558">MQHAGRTNLWSGRRLGSAQGPLERAASGLAEIGADEGLEEASLPDGGGVLDVAEFAGWGRRAGRSRTGAGRGGVLDAASGRRSGRRGGGGGRSRTGAGWGGVLDAAKRAPAEAACWMQPGGRRPGRHAGCSRAGVGRGDEVEAGVGRGDGVEAGVGQGGWGVGRCDGVDACVGRREGCRGMVDEADAGAAGWIQGAGA</sequence>
<name>A0A1Z5R4Y0_SORBI</name>
<feature type="compositionally biased region" description="Gly residues" evidence="1">
    <location>
        <begin position="86"/>
        <end position="100"/>
    </location>
</feature>
<evidence type="ECO:0000256" key="1">
    <source>
        <dbReference type="SAM" id="MobiDB-lite"/>
    </source>
</evidence>
<organism evidence="2 3">
    <name type="scientific">Sorghum bicolor</name>
    <name type="common">Sorghum</name>
    <name type="synonym">Sorghum vulgare</name>
    <dbReference type="NCBI Taxonomy" id="4558"/>
    <lineage>
        <taxon>Eukaryota</taxon>
        <taxon>Viridiplantae</taxon>
        <taxon>Streptophyta</taxon>
        <taxon>Embryophyta</taxon>
        <taxon>Tracheophyta</taxon>
        <taxon>Spermatophyta</taxon>
        <taxon>Magnoliopsida</taxon>
        <taxon>Liliopsida</taxon>
        <taxon>Poales</taxon>
        <taxon>Poaceae</taxon>
        <taxon>PACMAD clade</taxon>
        <taxon>Panicoideae</taxon>
        <taxon>Andropogonodae</taxon>
        <taxon>Andropogoneae</taxon>
        <taxon>Sorghinae</taxon>
        <taxon>Sorghum</taxon>
    </lineage>
</organism>
<evidence type="ECO:0000313" key="3">
    <source>
        <dbReference type="Proteomes" id="UP000000768"/>
    </source>
</evidence>
<reference evidence="2 3" key="1">
    <citation type="journal article" date="2009" name="Nature">
        <title>The Sorghum bicolor genome and the diversification of grasses.</title>
        <authorList>
            <person name="Paterson A.H."/>
            <person name="Bowers J.E."/>
            <person name="Bruggmann R."/>
            <person name="Dubchak I."/>
            <person name="Grimwood J."/>
            <person name="Gundlach H."/>
            <person name="Haberer G."/>
            <person name="Hellsten U."/>
            <person name="Mitros T."/>
            <person name="Poliakov A."/>
            <person name="Schmutz J."/>
            <person name="Spannagl M."/>
            <person name="Tang H."/>
            <person name="Wang X."/>
            <person name="Wicker T."/>
            <person name="Bharti A.K."/>
            <person name="Chapman J."/>
            <person name="Feltus F.A."/>
            <person name="Gowik U."/>
            <person name="Grigoriev I.V."/>
            <person name="Lyons E."/>
            <person name="Maher C.A."/>
            <person name="Martis M."/>
            <person name="Narechania A."/>
            <person name="Otillar R.P."/>
            <person name="Penning B.W."/>
            <person name="Salamov A.A."/>
            <person name="Wang Y."/>
            <person name="Zhang L."/>
            <person name="Carpita N.C."/>
            <person name="Freeling M."/>
            <person name="Gingle A.R."/>
            <person name="Hash C.T."/>
            <person name="Keller B."/>
            <person name="Klein P."/>
            <person name="Kresovich S."/>
            <person name="McCann M.C."/>
            <person name="Ming R."/>
            <person name="Peterson D.G."/>
            <person name="Mehboob-ur-Rahman"/>
            <person name="Ware D."/>
            <person name="Westhoff P."/>
            <person name="Mayer K.F."/>
            <person name="Messing J."/>
            <person name="Rokhsar D.S."/>
        </authorList>
    </citation>
    <scope>NUCLEOTIDE SEQUENCE [LARGE SCALE GENOMIC DNA]</scope>
    <source>
        <strain evidence="3">cv. BTx623</strain>
    </source>
</reference>
<reference evidence="3" key="2">
    <citation type="journal article" date="2018" name="Plant J.">
        <title>The Sorghum bicolor reference genome: improved assembly, gene annotations, a transcriptome atlas, and signatures of genome organization.</title>
        <authorList>
            <person name="McCormick R.F."/>
            <person name="Truong S.K."/>
            <person name="Sreedasyam A."/>
            <person name="Jenkins J."/>
            <person name="Shu S."/>
            <person name="Sims D."/>
            <person name="Kennedy M."/>
            <person name="Amirebrahimi M."/>
            <person name="Weers B.D."/>
            <person name="McKinley B."/>
            <person name="Mattison A."/>
            <person name="Morishige D.T."/>
            <person name="Grimwood J."/>
            <person name="Schmutz J."/>
            <person name="Mullet J.E."/>
        </authorList>
    </citation>
    <scope>NUCLEOTIDE SEQUENCE [LARGE SCALE GENOMIC DNA]</scope>
    <source>
        <strain evidence="3">cv. BTx623</strain>
    </source>
</reference>
<proteinExistence type="predicted"/>
<keyword evidence="3" id="KW-1185">Reference proteome</keyword>
<evidence type="ECO:0000313" key="2">
    <source>
        <dbReference type="EMBL" id="OQU78770.1"/>
    </source>
</evidence>
<feature type="region of interest" description="Disordered" evidence="1">
    <location>
        <begin position="120"/>
        <end position="144"/>
    </location>
</feature>
<dbReference type="Gramene" id="OQU78770">
    <property type="protein sequence ID" value="OQU78770"/>
    <property type="gene ID" value="SORBI_3008G045232"/>
</dbReference>